<gene>
    <name evidence="1" type="ORF">BWQ96_01042</name>
</gene>
<proteinExistence type="predicted"/>
<sequence length="278" mass="31102">MKRHKRIANQKRARRGLQLRRSGAHLCEERAEIKRNKYKALRLSKPQQIFTAEGDAQEEEYNEEQRGCNFYEGCSVLGDAPCHRTFEEPREAAELAADNAVPSLLYTPTVTNGDDGHDPIDDLTVDVPQRPEGTQDDEFSAPLVPNPSFSAGRQVATKSPAHSGVVNDGDCMDTVSLDLIASERKPNPVDHQKMLSRSSVVTSTDNVSPSPPGFQRAAFDRFRSFCSRQRDLLQLCTEFSPKRTAMQRIYKIIYGMKGLSGGMEVCNTLPERGLQETW</sequence>
<dbReference type="Proteomes" id="UP000247409">
    <property type="component" value="Unassembled WGS sequence"/>
</dbReference>
<dbReference type="EMBL" id="NBIV01000007">
    <property type="protein sequence ID" value="PXF49253.1"/>
    <property type="molecule type" value="Genomic_DNA"/>
</dbReference>
<organism evidence="1 2">
    <name type="scientific">Gracilariopsis chorda</name>
    <dbReference type="NCBI Taxonomy" id="448386"/>
    <lineage>
        <taxon>Eukaryota</taxon>
        <taxon>Rhodophyta</taxon>
        <taxon>Florideophyceae</taxon>
        <taxon>Rhodymeniophycidae</taxon>
        <taxon>Gracilariales</taxon>
        <taxon>Gracilariaceae</taxon>
        <taxon>Gracilariopsis</taxon>
    </lineage>
</organism>
<name>A0A2V3J4L7_9FLOR</name>
<comment type="caution">
    <text evidence="1">The sequence shown here is derived from an EMBL/GenBank/DDBJ whole genome shotgun (WGS) entry which is preliminary data.</text>
</comment>
<dbReference type="AlphaFoldDB" id="A0A2V3J4L7"/>
<keyword evidence="2" id="KW-1185">Reference proteome</keyword>
<accession>A0A2V3J4L7</accession>
<protein>
    <submittedName>
        <fullName evidence="1">Uncharacterized protein</fullName>
    </submittedName>
</protein>
<reference evidence="1 2" key="1">
    <citation type="journal article" date="2018" name="Mol. Biol. Evol.">
        <title>Analysis of the draft genome of the red seaweed Gracilariopsis chorda provides insights into genome size evolution in Rhodophyta.</title>
        <authorList>
            <person name="Lee J."/>
            <person name="Yang E.C."/>
            <person name="Graf L."/>
            <person name="Yang J.H."/>
            <person name="Qiu H."/>
            <person name="Zel Zion U."/>
            <person name="Chan C.X."/>
            <person name="Stephens T.G."/>
            <person name="Weber A.P.M."/>
            <person name="Boo G.H."/>
            <person name="Boo S.M."/>
            <person name="Kim K.M."/>
            <person name="Shin Y."/>
            <person name="Jung M."/>
            <person name="Lee S.J."/>
            <person name="Yim H.S."/>
            <person name="Lee J.H."/>
            <person name="Bhattacharya D."/>
            <person name="Yoon H.S."/>
        </authorList>
    </citation>
    <scope>NUCLEOTIDE SEQUENCE [LARGE SCALE GENOMIC DNA]</scope>
    <source>
        <strain evidence="1 2">SKKU-2015</strain>
        <tissue evidence="1">Whole body</tissue>
    </source>
</reference>
<evidence type="ECO:0000313" key="2">
    <source>
        <dbReference type="Proteomes" id="UP000247409"/>
    </source>
</evidence>
<evidence type="ECO:0000313" key="1">
    <source>
        <dbReference type="EMBL" id="PXF49253.1"/>
    </source>
</evidence>